<dbReference type="Pfam" id="PF01412">
    <property type="entry name" value="ArfGap"/>
    <property type="match status" value="1"/>
</dbReference>
<keyword evidence="1" id="KW-0479">Metal-binding</keyword>
<evidence type="ECO:0000256" key="1">
    <source>
        <dbReference type="PROSITE-ProRule" id="PRU00288"/>
    </source>
</evidence>
<reference evidence="4 5" key="1">
    <citation type="submission" date="2024-06" db="EMBL/GenBank/DDBJ databases">
        <authorList>
            <person name="Kraege A."/>
            <person name="Thomma B."/>
        </authorList>
    </citation>
    <scope>NUCLEOTIDE SEQUENCE [LARGE SCALE GENOMIC DNA]</scope>
</reference>
<sequence>MASADSLRILRELQGRTENKTCVDCNTKNPQWASVSYGIFMCLECSGKHRGLGVHLSFVRSVTMDAWSPDQLRKMQLGGNDTLNNFLGKYSVDKFTEIKDKYNSQAAEYFREKIKAEAEGRPYTAPAPSKATSGAARPAAAAAGGMTRNSRSFGNSGWDDWGEGGSGGGGGRHAKQGSSSSSSLSSDGFKGNSEYSKSQLEASSAQKETFFARKMQENASKRDDVPPSQGGKYVGFGSGPPPTAPRRGGQPGGVDDVSAALSKGFSQLTTVAGGVTQVARSQLRDAKVHETAAAVAERGKDLGAKGWSFIKGVYGTVATQVETVAKDSGYKLDLGGQQANRPYSHMNSSSSFGPERDADRSNGYDSDGLYNGAAANSAAHHSNHGYAGNGSVRGEGGSSRSIRASGPGGIPSAPGSFSGGFSGFDDDKEWEDTGSTWGSSAARTSPAKAADTPPRPRPPSAGRSGMQHAGSSGSIKSQGASKNEEWAGWESAAAKEDKASHTNDEWGKW</sequence>
<accession>A0ABP1GB68</accession>
<keyword evidence="1" id="KW-0863">Zinc-finger</keyword>
<dbReference type="PRINTS" id="PR00405">
    <property type="entry name" value="REVINTRACTNG"/>
</dbReference>
<dbReference type="Proteomes" id="UP001497392">
    <property type="component" value="Unassembled WGS sequence"/>
</dbReference>
<feature type="domain" description="Arf-GAP" evidence="3">
    <location>
        <begin position="4"/>
        <end position="123"/>
    </location>
</feature>
<feature type="region of interest" description="Disordered" evidence="2">
    <location>
        <begin position="381"/>
        <end position="509"/>
    </location>
</feature>
<feature type="compositionally biased region" description="Low complexity" evidence="2">
    <location>
        <begin position="398"/>
        <end position="416"/>
    </location>
</feature>
<dbReference type="CDD" id="cd08830">
    <property type="entry name" value="ArfGap_ArfGap1"/>
    <property type="match status" value="1"/>
</dbReference>
<proteinExistence type="predicted"/>
<feature type="region of interest" description="Disordered" evidence="2">
    <location>
        <begin position="120"/>
        <end position="201"/>
    </location>
</feature>
<dbReference type="InterPro" id="IPR038508">
    <property type="entry name" value="ArfGAP_dom_sf"/>
</dbReference>
<feature type="compositionally biased region" description="Polar residues" evidence="2">
    <location>
        <begin position="469"/>
        <end position="481"/>
    </location>
</feature>
<dbReference type="InterPro" id="IPR001164">
    <property type="entry name" value="ArfGAP_dom"/>
</dbReference>
<feature type="compositionally biased region" description="Basic and acidic residues" evidence="2">
    <location>
        <begin position="493"/>
        <end position="509"/>
    </location>
</feature>
<feature type="compositionally biased region" description="Basic and acidic residues" evidence="2">
    <location>
        <begin position="216"/>
        <end position="225"/>
    </location>
</feature>
<dbReference type="SMART" id="SM00105">
    <property type="entry name" value="ArfGap"/>
    <property type="match status" value="1"/>
</dbReference>
<keyword evidence="1" id="KW-0862">Zinc</keyword>
<comment type="caution">
    <text evidence="4">The sequence shown here is derived from an EMBL/GenBank/DDBJ whole genome shotgun (WGS) entry which is preliminary data.</text>
</comment>
<feature type="region of interest" description="Disordered" evidence="2">
    <location>
        <begin position="335"/>
        <end position="367"/>
    </location>
</feature>
<dbReference type="EMBL" id="CAXHTA020000018">
    <property type="protein sequence ID" value="CAL5228525.1"/>
    <property type="molecule type" value="Genomic_DNA"/>
</dbReference>
<protein>
    <submittedName>
        <fullName evidence="4">G11679 protein</fullName>
    </submittedName>
</protein>
<feature type="region of interest" description="Disordered" evidence="2">
    <location>
        <begin position="216"/>
        <end position="255"/>
    </location>
</feature>
<evidence type="ECO:0000259" key="3">
    <source>
        <dbReference type="PROSITE" id="PS50115"/>
    </source>
</evidence>
<name>A0ABP1GB68_9CHLO</name>
<dbReference type="Gene3D" id="1.10.220.150">
    <property type="entry name" value="Arf GTPase activating protein"/>
    <property type="match status" value="1"/>
</dbReference>
<feature type="compositionally biased region" description="Low complexity" evidence="2">
    <location>
        <begin position="131"/>
        <end position="145"/>
    </location>
</feature>
<dbReference type="InterPro" id="IPR037278">
    <property type="entry name" value="ARFGAP/RecO"/>
</dbReference>
<evidence type="ECO:0000313" key="4">
    <source>
        <dbReference type="EMBL" id="CAL5228525.1"/>
    </source>
</evidence>
<dbReference type="PANTHER" id="PTHR47021:SF4">
    <property type="entry name" value="ADP-RIBOSYLATION FACTOR GTPASE-ACTIVATING PROTEIN AGD6-RELATED"/>
    <property type="match status" value="1"/>
</dbReference>
<evidence type="ECO:0000313" key="5">
    <source>
        <dbReference type="Proteomes" id="UP001497392"/>
    </source>
</evidence>
<dbReference type="InterPro" id="IPR044519">
    <property type="entry name" value="ARF_GAP_AGD6/7"/>
</dbReference>
<feature type="compositionally biased region" description="Gly residues" evidence="2">
    <location>
        <begin position="387"/>
        <end position="397"/>
    </location>
</feature>
<keyword evidence="5" id="KW-1185">Reference proteome</keyword>
<dbReference type="PROSITE" id="PS50115">
    <property type="entry name" value="ARFGAP"/>
    <property type="match status" value="1"/>
</dbReference>
<feature type="compositionally biased region" description="Polar residues" evidence="2">
    <location>
        <begin position="433"/>
        <end position="443"/>
    </location>
</feature>
<feature type="compositionally biased region" description="Polar residues" evidence="2">
    <location>
        <begin position="337"/>
        <end position="352"/>
    </location>
</feature>
<dbReference type="SUPFAM" id="SSF57863">
    <property type="entry name" value="ArfGap/RecO-like zinc finger"/>
    <property type="match status" value="1"/>
</dbReference>
<organism evidence="4 5">
    <name type="scientific">Coccomyxa viridis</name>
    <dbReference type="NCBI Taxonomy" id="1274662"/>
    <lineage>
        <taxon>Eukaryota</taxon>
        <taxon>Viridiplantae</taxon>
        <taxon>Chlorophyta</taxon>
        <taxon>core chlorophytes</taxon>
        <taxon>Trebouxiophyceae</taxon>
        <taxon>Trebouxiophyceae incertae sedis</taxon>
        <taxon>Coccomyxaceae</taxon>
        <taxon>Coccomyxa</taxon>
    </lineage>
</organism>
<dbReference type="PANTHER" id="PTHR47021">
    <property type="entry name" value="ADP-RIBOSYLATION FACTOR GTPASE-ACTIVATING PROTEIN AGD6-RELATED"/>
    <property type="match status" value="1"/>
</dbReference>
<evidence type="ECO:0000256" key="2">
    <source>
        <dbReference type="SAM" id="MobiDB-lite"/>
    </source>
</evidence>
<gene>
    <name evidence="4" type="primary">g11679</name>
    <name evidence="4" type="ORF">VP750_LOCUS10431</name>
</gene>